<name>A0ABS0WMF7_9FLAO</name>
<evidence type="ECO:0000256" key="1">
    <source>
        <dbReference type="SAM" id="SignalP"/>
    </source>
</evidence>
<feature type="chain" id="PRO_5045485480" evidence="1">
    <location>
        <begin position="19"/>
        <end position="191"/>
    </location>
</feature>
<proteinExistence type="predicted"/>
<evidence type="ECO:0000313" key="2">
    <source>
        <dbReference type="EMBL" id="MBJ2173160.1"/>
    </source>
</evidence>
<organism evidence="2 3">
    <name type="scientific">Aureibaculum flavum</name>
    <dbReference type="NCBI Taxonomy" id="2795986"/>
    <lineage>
        <taxon>Bacteria</taxon>
        <taxon>Pseudomonadati</taxon>
        <taxon>Bacteroidota</taxon>
        <taxon>Flavobacteriia</taxon>
        <taxon>Flavobacteriales</taxon>
        <taxon>Flavobacteriaceae</taxon>
        <taxon>Aureibaculum</taxon>
    </lineage>
</organism>
<reference evidence="2 3" key="1">
    <citation type="submission" date="2020-12" db="EMBL/GenBank/DDBJ databases">
        <title>Aureibaculum luteum sp. nov. and Aureibaculum flavum sp. nov., novel members of the family Flavobacteriaceae isolated from Antarctic intertidal sediments.</title>
        <authorList>
            <person name="He X."/>
            <person name="Zhang X."/>
        </authorList>
    </citation>
    <scope>NUCLEOTIDE SEQUENCE [LARGE SCALE GENOMIC DNA]</scope>
    <source>
        <strain evidence="2 3">A20</strain>
    </source>
</reference>
<dbReference type="RefSeq" id="WP_198839956.1">
    <property type="nucleotide sequence ID" value="NZ_JAEHFJ010000001.1"/>
</dbReference>
<protein>
    <submittedName>
        <fullName evidence="2">DUF3575 domain-containing protein</fullName>
    </submittedName>
</protein>
<dbReference type="Proteomes" id="UP000623301">
    <property type="component" value="Unassembled WGS sequence"/>
</dbReference>
<comment type="caution">
    <text evidence="2">The sequence shown here is derived from an EMBL/GenBank/DDBJ whole genome shotgun (WGS) entry which is preliminary data.</text>
</comment>
<gene>
    <name evidence="2" type="ORF">JBL43_02845</name>
</gene>
<feature type="signal peptide" evidence="1">
    <location>
        <begin position="1"/>
        <end position="18"/>
    </location>
</feature>
<accession>A0ABS0WMF7</accession>
<dbReference type="EMBL" id="JAEHFJ010000001">
    <property type="protein sequence ID" value="MBJ2173160.1"/>
    <property type="molecule type" value="Genomic_DNA"/>
</dbReference>
<keyword evidence="3" id="KW-1185">Reference proteome</keyword>
<evidence type="ECO:0000313" key="3">
    <source>
        <dbReference type="Proteomes" id="UP000623301"/>
    </source>
</evidence>
<sequence length="191" mass="22054">MKKLLIISLFLLTLFSFAQEESDYIRRNELKVNVFNLIGLKVVDFSYERLLDEQSSVGVSFFFNLKDNELSDLEEVFELYYNETFALTSYYRYNFLNRYTRAFFIEGFGMYNVQENFNNSGYENEYDPVVEDFEATSNNVAIGVSVGGKFVSGKGFVFEIYGGVGRNLYTSNDDIATNLVRRVGASIGYRF</sequence>
<keyword evidence="1" id="KW-0732">Signal</keyword>